<evidence type="ECO:0000313" key="1">
    <source>
        <dbReference type="EMBL" id="KAK3382728.1"/>
    </source>
</evidence>
<gene>
    <name evidence="1" type="ORF">B0T24DRAFT_21444</name>
</gene>
<evidence type="ECO:0000313" key="2">
    <source>
        <dbReference type="Proteomes" id="UP001287356"/>
    </source>
</evidence>
<name>A0AAE0NJK1_9PEZI</name>
<reference evidence="1" key="1">
    <citation type="journal article" date="2023" name="Mol. Phylogenet. Evol.">
        <title>Genome-scale phylogeny and comparative genomics of the fungal order Sordariales.</title>
        <authorList>
            <person name="Hensen N."/>
            <person name="Bonometti L."/>
            <person name="Westerberg I."/>
            <person name="Brannstrom I.O."/>
            <person name="Guillou S."/>
            <person name="Cros-Aarteil S."/>
            <person name="Calhoun S."/>
            <person name="Haridas S."/>
            <person name="Kuo A."/>
            <person name="Mondo S."/>
            <person name="Pangilinan J."/>
            <person name="Riley R."/>
            <person name="LaButti K."/>
            <person name="Andreopoulos B."/>
            <person name="Lipzen A."/>
            <person name="Chen C."/>
            <person name="Yan M."/>
            <person name="Daum C."/>
            <person name="Ng V."/>
            <person name="Clum A."/>
            <person name="Steindorff A."/>
            <person name="Ohm R.A."/>
            <person name="Martin F."/>
            <person name="Silar P."/>
            <person name="Natvig D.O."/>
            <person name="Lalanne C."/>
            <person name="Gautier V."/>
            <person name="Ament-Velasquez S.L."/>
            <person name="Kruys A."/>
            <person name="Hutchinson M.I."/>
            <person name="Powell A.J."/>
            <person name="Barry K."/>
            <person name="Miller A.N."/>
            <person name="Grigoriev I.V."/>
            <person name="Debuchy R."/>
            <person name="Gladieux P."/>
            <person name="Hiltunen Thoren M."/>
            <person name="Johannesson H."/>
        </authorList>
    </citation>
    <scope>NUCLEOTIDE SEQUENCE</scope>
    <source>
        <strain evidence="1">CBS 958.72</strain>
    </source>
</reference>
<protein>
    <submittedName>
        <fullName evidence="1">Uncharacterized protein</fullName>
    </submittedName>
</protein>
<keyword evidence="2" id="KW-1185">Reference proteome</keyword>
<proteinExistence type="predicted"/>
<accession>A0AAE0NJK1</accession>
<dbReference type="Proteomes" id="UP001287356">
    <property type="component" value="Unassembled WGS sequence"/>
</dbReference>
<organism evidence="1 2">
    <name type="scientific">Lasiosphaeria ovina</name>
    <dbReference type="NCBI Taxonomy" id="92902"/>
    <lineage>
        <taxon>Eukaryota</taxon>
        <taxon>Fungi</taxon>
        <taxon>Dikarya</taxon>
        <taxon>Ascomycota</taxon>
        <taxon>Pezizomycotina</taxon>
        <taxon>Sordariomycetes</taxon>
        <taxon>Sordariomycetidae</taxon>
        <taxon>Sordariales</taxon>
        <taxon>Lasiosphaeriaceae</taxon>
        <taxon>Lasiosphaeria</taxon>
    </lineage>
</organism>
<sequence>MTLTAACLSLHLAISNIGGNLILRKRKQNWVQFNDSQSELGYGMASHAPVGPLCTQRPRAPCTLPTFLMRLTTACLPLYLAINNIRGNLISELDGITRKKTDLYLASFEGKV</sequence>
<dbReference type="EMBL" id="JAULSN010000001">
    <property type="protein sequence ID" value="KAK3382728.1"/>
    <property type="molecule type" value="Genomic_DNA"/>
</dbReference>
<reference evidence="1" key="2">
    <citation type="submission" date="2023-06" db="EMBL/GenBank/DDBJ databases">
        <authorList>
            <consortium name="Lawrence Berkeley National Laboratory"/>
            <person name="Haridas S."/>
            <person name="Hensen N."/>
            <person name="Bonometti L."/>
            <person name="Westerberg I."/>
            <person name="Brannstrom I.O."/>
            <person name="Guillou S."/>
            <person name="Cros-Aarteil S."/>
            <person name="Calhoun S."/>
            <person name="Kuo A."/>
            <person name="Mondo S."/>
            <person name="Pangilinan J."/>
            <person name="Riley R."/>
            <person name="Labutti K."/>
            <person name="Andreopoulos B."/>
            <person name="Lipzen A."/>
            <person name="Chen C."/>
            <person name="Yanf M."/>
            <person name="Daum C."/>
            <person name="Ng V."/>
            <person name="Clum A."/>
            <person name="Steindorff A."/>
            <person name="Ohm R."/>
            <person name="Martin F."/>
            <person name="Silar P."/>
            <person name="Natvig D."/>
            <person name="Lalanne C."/>
            <person name="Gautier V."/>
            <person name="Ament-Velasquez S.L."/>
            <person name="Kruys A."/>
            <person name="Hutchinson M.I."/>
            <person name="Powell A.J."/>
            <person name="Barry K."/>
            <person name="Miller A.N."/>
            <person name="Grigoriev I.V."/>
            <person name="Debuchy R."/>
            <person name="Gladieux P."/>
            <person name="Thoren M.H."/>
            <person name="Johannesson H."/>
        </authorList>
    </citation>
    <scope>NUCLEOTIDE SEQUENCE</scope>
    <source>
        <strain evidence="1">CBS 958.72</strain>
    </source>
</reference>
<dbReference type="AlphaFoldDB" id="A0AAE0NJK1"/>
<comment type="caution">
    <text evidence="1">The sequence shown here is derived from an EMBL/GenBank/DDBJ whole genome shotgun (WGS) entry which is preliminary data.</text>
</comment>